<comment type="caution">
    <text evidence="1">The sequence shown here is derived from an EMBL/GenBank/DDBJ whole genome shotgun (WGS) entry which is preliminary data.</text>
</comment>
<evidence type="ECO:0000313" key="2">
    <source>
        <dbReference type="Proteomes" id="UP001289374"/>
    </source>
</evidence>
<dbReference type="EMBL" id="JACGWL010000013">
    <property type="protein sequence ID" value="KAK4389502.1"/>
    <property type="molecule type" value="Genomic_DNA"/>
</dbReference>
<proteinExistence type="predicted"/>
<organism evidence="1 2">
    <name type="scientific">Sesamum angolense</name>
    <dbReference type="NCBI Taxonomy" id="2727404"/>
    <lineage>
        <taxon>Eukaryota</taxon>
        <taxon>Viridiplantae</taxon>
        <taxon>Streptophyta</taxon>
        <taxon>Embryophyta</taxon>
        <taxon>Tracheophyta</taxon>
        <taxon>Spermatophyta</taxon>
        <taxon>Magnoliopsida</taxon>
        <taxon>eudicotyledons</taxon>
        <taxon>Gunneridae</taxon>
        <taxon>Pentapetalae</taxon>
        <taxon>asterids</taxon>
        <taxon>lamiids</taxon>
        <taxon>Lamiales</taxon>
        <taxon>Pedaliaceae</taxon>
        <taxon>Sesamum</taxon>
    </lineage>
</organism>
<evidence type="ECO:0000313" key="1">
    <source>
        <dbReference type="EMBL" id="KAK4389502.1"/>
    </source>
</evidence>
<keyword evidence="2" id="KW-1185">Reference proteome</keyword>
<dbReference type="PANTHER" id="PTHR33116:SF66">
    <property type="entry name" value="REVERSE TRANSCRIPTASE ZINC-BINDING DOMAIN-CONTAINING PROTEIN"/>
    <property type="match status" value="1"/>
</dbReference>
<gene>
    <name evidence="1" type="ORF">Sango_2287200</name>
</gene>
<accession>A0AAE1WA03</accession>
<reference evidence="1" key="2">
    <citation type="journal article" date="2024" name="Plant">
        <title>Genomic evolution and insights into agronomic trait innovations of Sesamum species.</title>
        <authorList>
            <person name="Miao H."/>
            <person name="Wang L."/>
            <person name="Qu L."/>
            <person name="Liu H."/>
            <person name="Sun Y."/>
            <person name="Le M."/>
            <person name="Wang Q."/>
            <person name="Wei S."/>
            <person name="Zheng Y."/>
            <person name="Lin W."/>
            <person name="Duan Y."/>
            <person name="Cao H."/>
            <person name="Xiong S."/>
            <person name="Wang X."/>
            <person name="Wei L."/>
            <person name="Li C."/>
            <person name="Ma Q."/>
            <person name="Ju M."/>
            <person name="Zhao R."/>
            <person name="Li G."/>
            <person name="Mu C."/>
            <person name="Tian Q."/>
            <person name="Mei H."/>
            <person name="Zhang T."/>
            <person name="Gao T."/>
            <person name="Zhang H."/>
        </authorList>
    </citation>
    <scope>NUCLEOTIDE SEQUENCE</scope>
    <source>
        <strain evidence="1">K16</strain>
    </source>
</reference>
<reference evidence="1" key="1">
    <citation type="submission" date="2020-06" db="EMBL/GenBank/DDBJ databases">
        <authorList>
            <person name="Li T."/>
            <person name="Hu X."/>
            <person name="Zhang T."/>
            <person name="Song X."/>
            <person name="Zhang H."/>
            <person name="Dai N."/>
            <person name="Sheng W."/>
            <person name="Hou X."/>
            <person name="Wei L."/>
        </authorList>
    </citation>
    <scope>NUCLEOTIDE SEQUENCE</scope>
    <source>
        <strain evidence="1">K16</strain>
        <tissue evidence="1">Leaf</tissue>
    </source>
</reference>
<name>A0AAE1WA03_9LAMI</name>
<dbReference type="Proteomes" id="UP001289374">
    <property type="component" value="Unassembled WGS sequence"/>
</dbReference>
<sequence>MEFAKSDIPVRYLGIPLAAKWLSITDYSPLVDQIAGCIGKWTSKSLSFTGRLELIRSVIQGVECFWLQVFPLPVAVIEKIHHLCRVFLWNSRRAPVAVHPRRRFFGIQILDVLSLSFNIHRKTDTLWVNGQ</sequence>
<dbReference type="AlphaFoldDB" id="A0AAE1WA03"/>
<protein>
    <submittedName>
        <fullName evidence="1">Uncharacterized protein</fullName>
    </submittedName>
</protein>
<dbReference type="PANTHER" id="PTHR33116">
    <property type="entry name" value="REVERSE TRANSCRIPTASE ZINC-BINDING DOMAIN-CONTAINING PROTEIN-RELATED-RELATED"/>
    <property type="match status" value="1"/>
</dbReference>